<gene>
    <name evidence="4" type="ORF">HHA03_17030</name>
    <name evidence="5" type="ORF">SAMN05421839_12922</name>
</gene>
<dbReference type="SMART" id="SM00267">
    <property type="entry name" value="GGDEF"/>
    <property type="match status" value="1"/>
</dbReference>
<feature type="transmembrane region" description="Helical" evidence="2">
    <location>
        <begin position="6"/>
        <end position="22"/>
    </location>
</feature>
<dbReference type="InterPro" id="IPR029787">
    <property type="entry name" value="Nucleotide_cyclase"/>
</dbReference>
<feature type="transmembrane region" description="Helical" evidence="2">
    <location>
        <begin position="61"/>
        <end position="86"/>
    </location>
</feature>
<dbReference type="Gene3D" id="3.30.70.270">
    <property type="match status" value="1"/>
</dbReference>
<feature type="transmembrane region" description="Helical" evidence="2">
    <location>
        <begin position="34"/>
        <end position="55"/>
    </location>
</feature>
<evidence type="ECO:0000313" key="7">
    <source>
        <dbReference type="Proteomes" id="UP000321547"/>
    </source>
</evidence>
<evidence type="ECO:0000256" key="1">
    <source>
        <dbReference type="SAM" id="Coils"/>
    </source>
</evidence>
<feature type="transmembrane region" description="Helical" evidence="2">
    <location>
        <begin position="132"/>
        <end position="150"/>
    </location>
</feature>
<reference evidence="5 6" key="1">
    <citation type="submission" date="2016-10" db="EMBL/GenBank/DDBJ databases">
        <authorList>
            <person name="de Groot N.N."/>
        </authorList>
    </citation>
    <scope>NUCLEOTIDE SEQUENCE [LARGE SCALE GENOMIC DNA]</scope>
    <source>
        <strain evidence="5 6">DSM 17073</strain>
    </source>
</reference>
<proteinExistence type="predicted"/>
<keyword evidence="2" id="KW-1133">Transmembrane helix</keyword>
<evidence type="ECO:0000313" key="4">
    <source>
        <dbReference type="EMBL" id="GEM02171.1"/>
    </source>
</evidence>
<dbReference type="PANTHER" id="PTHR46663:SF2">
    <property type="entry name" value="GGDEF DOMAIN-CONTAINING PROTEIN"/>
    <property type="match status" value="1"/>
</dbReference>
<organism evidence="5 6">
    <name type="scientific">Halolactibacillus halophilus</name>
    <dbReference type="NCBI Taxonomy" id="306540"/>
    <lineage>
        <taxon>Bacteria</taxon>
        <taxon>Bacillati</taxon>
        <taxon>Bacillota</taxon>
        <taxon>Bacilli</taxon>
        <taxon>Bacillales</taxon>
        <taxon>Bacillaceae</taxon>
        <taxon>Halolactibacillus</taxon>
    </lineage>
</organism>
<dbReference type="AlphaFoldDB" id="A0A1I5RE85"/>
<dbReference type="EMBL" id="BJWI01000026">
    <property type="protein sequence ID" value="GEM02171.1"/>
    <property type="molecule type" value="Genomic_DNA"/>
</dbReference>
<feature type="coiled-coil region" evidence="1">
    <location>
        <begin position="406"/>
        <end position="440"/>
    </location>
</feature>
<feature type="transmembrane region" description="Helical" evidence="2">
    <location>
        <begin position="171"/>
        <end position="190"/>
    </location>
</feature>
<dbReference type="SUPFAM" id="SSF55073">
    <property type="entry name" value="Nucleotide cyclase"/>
    <property type="match status" value="1"/>
</dbReference>
<evidence type="ECO:0000256" key="2">
    <source>
        <dbReference type="SAM" id="Phobius"/>
    </source>
</evidence>
<dbReference type="Proteomes" id="UP000321547">
    <property type="component" value="Unassembled WGS sequence"/>
</dbReference>
<dbReference type="PANTHER" id="PTHR46663">
    <property type="entry name" value="DIGUANYLATE CYCLASE DGCT-RELATED"/>
    <property type="match status" value="1"/>
</dbReference>
<dbReference type="EMBL" id="FOXC01000029">
    <property type="protein sequence ID" value="SFP56839.1"/>
    <property type="molecule type" value="Genomic_DNA"/>
</dbReference>
<protein>
    <submittedName>
        <fullName evidence="5">Diguanylate cyclase (GGDEF) domain-containing protein</fullName>
    </submittedName>
</protein>
<keyword evidence="2" id="KW-0812">Transmembrane</keyword>
<reference evidence="4 7" key="2">
    <citation type="submission" date="2019-07" db="EMBL/GenBank/DDBJ databases">
        <title>Whole genome shotgun sequence of Halolactibacillus halophilus NBRC 100868.</title>
        <authorList>
            <person name="Hosoyama A."/>
            <person name="Uohara A."/>
            <person name="Ohji S."/>
            <person name="Ichikawa N."/>
        </authorList>
    </citation>
    <scope>NUCLEOTIDE SEQUENCE [LARGE SCALE GENOMIC DNA]</scope>
    <source>
        <strain evidence="4 7">NBRC 100868</strain>
    </source>
</reference>
<dbReference type="InterPro" id="IPR052163">
    <property type="entry name" value="DGC-Regulatory_Protein"/>
</dbReference>
<evidence type="ECO:0000313" key="6">
    <source>
        <dbReference type="Proteomes" id="UP000242243"/>
    </source>
</evidence>
<keyword evidence="7" id="KW-1185">Reference proteome</keyword>
<dbReference type="Proteomes" id="UP000242243">
    <property type="component" value="Unassembled WGS sequence"/>
</dbReference>
<dbReference type="CDD" id="cd01949">
    <property type="entry name" value="GGDEF"/>
    <property type="match status" value="1"/>
</dbReference>
<evidence type="ECO:0000259" key="3">
    <source>
        <dbReference type="PROSITE" id="PS50887"/>
    </source>
</evidence>
<feature type="transmembrane region" description="Helical" evidence="2">
    <location>
        <begin position="93"/>
        <end position="112"/>
    </location>
</feature>
<keyword evidence="2" id="KW-0472">Membrane</keyword>
<feature type="domain" description="GGDEF" evidence="3">
    <location>
        <begin position="471"/>
        <end position="599"/>
    </location>
</feature>
<dbReference type="PROSITE" id="PS50887">
    <property type="entry name" value="GGDEF"/>
    <property type="match status" value="1"/>
</dbReference>
<feature type="transmembrane region" description="Helical" evidence="2">
    <location>
        <begin position="342"/>
        <end position="360"/>
    </location>
</feature>
<keyword evidence="1" id="KW-0175">Coiled coil</keyword>
<dbReference type="InterPro" id="IPR043128">
    <property type="entry name" value="Rev_trsase/Diguanyl_cyclase"/>
</dbReference>
<dbReference type="STRING" id="306540.SAMN05421839_12922"/>
<dbReference type="NCBIfam" id="TIGR00254">
    <property type="entry name" value="GGDEF"/>
    <property type="match status" value="1"/>
</dbReference>
<name>A0A1I5RE85_9BACI</name>
<sequence>MKHLGVWKFIILLVMGLVLRQWDFQLSYSLYLPLYFLVPILALRLCRLKYAVLLTSLLGTIFIFMGDAIVFHVLMIVHVFVIGILYERFRRNLFTWTIAYSLVGFGVSYLAVRLLIESSQLELLYQVEVLSYWLMLLLVNLFVDILVLVLPQVPFFNRLPINQEPVRYNELIFMGVNLVAILPLIVITVVQSISLEHQMINAFDDRAVALEAVLTEQINRLDETEIQRLEIGSAIDRGRLTEVIDRHIGTNLEHVYIFNADGEPFLHSSESERFTDFSNVLSKGVSFKPNSDSEVWLNNDGMTPRDWYHGYYVSAFTILNRPVCYFIDMGETVVDRMQVISYYYFLMLIVFIISFVIGLFSERILVKQIEDITKMADQIPRRMMHEYPIESPRTRILEVNILADRLAKVDKQLRQMFKNLTNTNRELNEKTLELNASKQELYHVAHHDALTNLPNRRLFYHTLEKKVDRQDIFALFFLDLNDFKEVNDRYGHKEGDALLKRVGERLKQLEVEFPVRFYRLAGDEFVAILKRDHHEDVSFFTKTLKKSFIPAFEIDGEQQEVNISIGLSLMPEDGSTFEELLHIADQAMYEDKRVSKGKE</sequence>
<dbReference type="Pfam" id="PF00990">
    <property type="entry name" value="GGDEF"/>
    <property type="match status" value="1"/>
</dbReference>
<dbReference type="InterPro" id="IPR000160">
    <property type="entry name" value="GGDEF_dom"/>
</dbReference>
<accession>A0A1I5RE85</accession>
<evidence type="ECO:0000313" key="5">
    <source>
        <dbReference type="EMBL" id="SFP56839.1"/>
    </source>
</evidence>